<comment type="subcellular location">
    <subcellularLocation>
        <location evidence="16">Cell inner membrane</location>
        <topology evidence="16">Multi-pass membrane protein</topology>
    </subcellularLocation>
    <subcellularLocation>
        <location evidence="2">Cell membrane</location>
        <topology evidence="2">Multi-pass membrane protein</topology>
    </subcellularLocation>
</comment>
<keyword evidence="8 16" id="KW-1133">Transmembrane helix</keyword>
<feature type="binding site" evidence="14">
    <location>
        <begin position="67"/>
        <end position="74"/>
    </location>
    <ligand>
        <name>GTP</name>
        <dbReference type="ChEBI" id="CHEBI:37565"/>
        <label>1</label>
    </ligand>
</feature>
<keyword evidence="15" id="KW-0460">Magnesium</keyword>
<evidence type="ECO:0000256" key="13">
    <source>
        <dbReference type="NCBIfam" id="TIGR00437"/>
    </source>
</evidence>
<feature type="transmembrane region" description="Helical" evidence="16">
    <location>
        <begin position="301"/>
        <end position="320"/>
    </location>
</feature>
<evidence type="ECO:0000313" key="19">
    <source>
        <dbReference type="EMBL" id="KFI40731.1"/>
    </source>
</evidence>
<feature type="binding site" evidence="15">
    <location>
        <position position="79"/>
    </location>
    <ligand>
        <name>Mg(2+)</name>
        <dbReference type="ChEBI" id="CHEBI:18420"/>
        <label>2</label>
    </ligand>
</feature>
<reference evidence="19 20" key="1">
    <citation type="submission" date="2014-03" db="EMBL/GenBank/DDBJ databases">
        <title>Genomics of Bifidobacteria.</title>
        <authorList>
            <person name="Ventura M."/>
            <person name="Milani C."/>
            <person name="Lugli G.A."/>
        </authorList>
    </citation>
    <scope>NUCLEOTIDE SEQUENCE [LARGE SCALE GENOMIC DNA]</scope>
    <source>
        <strain evidence="19 20">DSM 22766</strain>
    </source>
</reference>
<feature type="binding site" evidence="15">
    <location>
        <position position="82"/>
    </location>
    <ligand>
        <name>Mg(2+)</name>
        <dbReference type="ChEBI" id="CHEBI:18420"/>
        <label>2</label>
    </ligand>
</feature>
<name>A0A086Z2I1_9BIFI</name>
<evidence type="ECO:0000256" key="17">
    <source>
        <dbReference type="SAM" id="MobiDB-lite"/>
    </source>
</evidence>
<comment type="similarity">
    <text evidence="16">Belongs to the TRAFAC class TrmE-Era-EngA-EngB-Septin-like GTPase superfamily. FeoB GTPase (TC 9.A.8) family.</text>
</comment>
<feature type="transmembrane region" description="Helical" evidence="16">
    <location>
        <begin position="371"/>
        <end position="395"/>
    </location>
</feature>
<comment type="function">
    <text evidence="1 16">Probable transporter of a GTP-driven Fe(2+) uptake system.</text>
</comment>
<protein>
    <recommendedName>
        <fullName evidence="13 16">Ferrous iron transport protein B</fullName>
    </recommendedName>
</protein>
<evidence type="ECO:0000256" key="12">
    <source>
        <dbReference type="ARBA" id="ARBA00023136"/>
    </source>
</evidence>
<evidence type="ECO:0000256" key="3">
    <source>
        <dbReference type="ARBA" id="ARBA00022448"/>
    </source>
</evidence>
<evidence type="ECO:0000256" key="1">
    <source>
        <dbReference type="ARBA" id="ARBA00003926"/>
    </source>
</evidence>
<dbReference type="eggNOG" id="COG0370">
    <property type="taxonomic scope" value="Bacteria"/>
</dbReference>
<dbReference type="Pfam" id="PF07670">
    <property type="entry name" value="Gate"/>
    <property type="match status" value="2"/>
</dbReference>
<gene>
    <name evidence="19" type="ORF">BACT_1438</name>
</gene>
<dbReference type="InterPro" id="IPR011640">
    <property type="entry name" value="Fe2_transport_prot_B_C"/>
</dbReference>
<dbReference type="GO" id="GO:0005886">
    <property type="term" value="C:plasma membrane"/>
    <property type="evidence" value="ECO:0007669"/>
    <property type="project" value="UniProtKB-SubCell"/>
</dbReference>
<keyword evidence="20" id="KW-1185">Reference proteome</keyword>
<dbReference type="NCBIfam" id="TIGR00437">
    <property type="entry name" value="feoB"/>
    <property type="match status" value="1"/>
</dbReference>
<dbReference type="InterPro" id="IPR027417">
    <property type="entry name" value="P-loop_NTPase"/>
</dbReference>
<proteinExistence type="inferred from homology"/>
<dbReference type="STRING" id="1437605.AB656_05490"/>
<evidence type="ECO:0000256" key="5">
    <source>
        <dbReference type="ARBA" id="ARBA00022496"/>
    </source>
</evidence>
<sequence length="719" mass="76367">MADDLAKEAKRPSVATQETLESREMEMGTHEAHAGGHHHRRGLAVLLPMPHHHMHPSQNRPSIVFVGNPNVGKSTLFNAILGTSASVMNAPGTTVLVERGQLNRGGTSWDFIDTPGTASLDALSPDEQVASEAAMGRAGNPEPDVIVAVFDATSPSKSLYLLSQLLDLGRPIVAAVTMLDLAAKQGSSISVDALSRQVPGLDFIAVDGRTGHGKEDLLEAIGARIAAGEQEDSSGSLQLLSPATDLSAPGREASQEEVSAWVRATADQRFDWTARVLTDLNPAHPDATGPEPTFSDRLDRVLLHPVAGIVIFLAVMYLVFEATTVVAAPINDWFDVTVRGWATSAIDWVFSALSGPGSLDSWPHSLLVDGLLDGCITVLTFIAPMGIIFIVLSLLEDSGYLARAAFVMDKAMRSIGLDGRAFLPLVVGFGCNLPALASTRTLPDSRQRLMTGLLIPFTSCSARLSVYIVLAYAFFGRYAGLAIFLMYVSSILIILGVGLLLRKTQFSDLRTQPFAIGLPPYQMPRLIQLGKSVALRLWAFLTGASSIIITMIVIMWFLSAIPVSAGAAGANSFGHVDDVHDSLYGAVATSVAPVFKPAGFDDWHASAALITGFVAKEVVVGSMSQSYQIHSSDDASDQEQGTGTLGQAVRESFEASSHGHGSAAAAAFMLFVLAYTPCLATVAEMRRQYGGRIAAQSVAAGLIIAYILAVIVFQVGRFL</sequence>
<dbReference type="AlphaFoldDB" id="A0A086Z2I1"/>
<dbReference type="PANTHER" id="PTHR43185">
    <property type="entry name" value="FERROUS IRON TRANSPORT PROTEIN B"/>
    <property type="match status" value="1"/>
</dbReference>
<dbReference type="InterPro" id="IPR050860">
    <property type="entry name" value="FeoB_GTPase"/>
</dbReference>
<dbReference type="PROSITE" id="PS51711">
    <property type="entry name" value="G_FEOB"/>
    <property type="match status" value="1"/>
</dbReference>
<dbReference type="EMBL" id="JGYK01000001">
    <property type="protein sequence ID" value="KFI40731.1"/>
    <property type="molecule type" value="Genomic_DNA"/>
</dbReference>
<comment type="caution">
    <text evidence="16">Lacks conserved residue(s) required for the propagation of feature annotation.</text>
</comment>
<dbReference type="Pfam" id="PF02421">
    <property type="entry name" value="FeoB_N"/>
    <property type="match status" value="1"/>
</dbReference>
<feature type="domain" description="FeoB-type G" evidence="18">
    <location>
        <begin position="60"/>
        <end position="227"/>
    </location>
</feature>
<dbReference type="InterPro" id="IPR005225">
    <property type="entry name" value="Small_GTP-bd"/>
</dbReference>
<evidence type="ECO:0000256" key="7">
    <source>
        <dbReference type="ARBA" id="ARBA00022741"/>
    </source>
</evidence>
<dbReference type="PANTHER" id="PTHR43185:SF1">
    <property type="entry name" value="FE(2+) TRANSPORTER FEOB"/>
    <property type="match status" value="1"/>
</dbReference>
<evidence type="ECO:0000256" key="15">
    <source>
        <dbReference type="PIRSR" id="PIRSR603373-2"/>
    </source>
</evidence>
<evidence type="ECO:0000313" key="20">
    <source>
        <dbReference type="Proteomes" id="UP000029015"/>
    </source>
</evidence>
<accession>A0A086Z2I1</accession>
<evidence type="ECO:0000256" key="10">
    <source>
        <dbReference type="ARBA" id="ARBA00023065"/>
    </source>
</evidence>
<keyword evidence="15" id="KW-0479">Metal-binding</keyword>
<evidence type="ECO:0000256" key="4">
    <source>
        <dbReference type="ARBA" id="ARBA00022475"/>
    </source>
</evidence>
<keyword evidence="10" id="KW-0406">Ion transport</keyword>
<keyword evidence="5 16" id="KW-0410">Iron transport</keyword>
<feature type="transmembrane region" description="Helical" evidence="16">
    <location>
        <begin position="449"/>
        <end position="475"/>
    </location>
</feature>
<keyword evidence="7 14" id="KW-0547">Nucleotide-binding</keyword>
<feature type="transmembrane region" description="Helical" evidence="16">
    <location>
        <begin position="481"/>
        <end position="501"/>
    </location>
</feature>
<dbReference type="GO" id="GO:0046872">
    <property type="term" value="F:metal ion binding"/>
    <property type="evidence" value="ECO:0007669"/>
    <property type="project" value="UniProtKB-KW"/>
</dbReference>
<dbReference type="NCBIfam" id="TIGR00231">
    <property type="entry name" value="small_GTP"/>
    <property type="match status" value="1"/>
</dbReference>
<feature type="region of interest" description="Disordered" evidence="17">
    <location>
        <begin position="1"/>
        <end position="25"/>
    </location>
</feature>
<evidence type="ECO:0000256" key="6">
    <source>
        <dbReference type="ARBA" id="ARBA00022692"/>
    </source>
</evidence>
<keyword evidence="6 16" id="KW-0812">Transmembrane</keyword>
<keyword evidence="11 14" id="KW-0342">GTP-binding</keyword>
<dbReference type="GO" id="GO:0015093">
    <property type="term" value="F:ferrous iron transmembrane transporter activity"/>
    <property type="evidence" value="ECO:0007669"/>
    <property type="project" value="UniProtKB-UniRule"/>
</dbReference>
<evidence type="ECO:0000256" key="11">
    <source>
        <dbReference type="ARBA" id="ARBA00023134"/>
    </source>
</evidence>
<organism evidence="19 20">
    <name type="scientific">Bifidobacterium actinocoloniiforme DSM 22766</name>
    <dbReference type="NCBI Taxonomy" id="1437605"/>
    <lineage>
        <taxon>Bacteria</taxon>
        <taxon>Bacillati</taxon>
        <taxon>Actinomycetota</taxon>
        <taxon>Actinomycetes</taxon>
        <taxon>Bifidobacteriales</taxon>
        <taxon>Bifidobacteriaceae</taxon>
        <taxon>Bifidobacterium</taxon>
    </lineage>
</organism>
<keyword evidence="9 16" id="KW-0408">Iron</keyword>
<evidence type="ECO:0000256" key="9">
    <source>
        <dbReference type="ARBA" id="ARBA00023004"/>
    </source>
</evidence>
<feature type="binding site" evidence="14">
    <location>
        <begin position="113"/>
        <end position="116"/>
    </location>
    <ligand>
        <name>GTP</name>
        <dbReference type="ChEBI" id="CHEBI:37565"/>
        <label>1</label>
    </ligand>
</feature>
<keyword evidence="3 16" id="KW-0813">Transport</keyword>
<evidence type="ECO:0000256" key="16">
    <source>
        <dbReference type="RuleBase" id="RU362098"/>
    </source>
</evidence>
<dbReference type="InterPro" id="IPR011642">
    <property type="entry name" value="Gate_dom"/>
</dbReference>
<keyword evidence="4" id="KW-1003">Cell membrane</keyword>
<feature type="compositionally biased region" description="Basic and acidic residues" evidence="17">
    <location>
        <begin position="1"/>
        <end position="11"/>
    </location>
</feature>
<keyword evidence="12 16" id="KW-0472">Membrane</keyword>
<evidence type="ECO:0000256" key="8">
    <source>
        <dbReference type="ARBA" id="ARBA00022989"/>
    </source>
</evidence>
<feature type="binding site" evidence="15">
    <location>
        <position position="78"/>
    </location>
    <ligand>
        <name>Mg(2+)</name>
        <dbReference type="ChEBI" id="CHEBI:18420"/>
        <label>2</label>
    </ligand>
</feature>
<dbReference type="Proteomes" id="UP000029015">
    <property type="component" value="Unassembled WGS sequence"/>
</dbReference>
<dbReference type="InterPro" id="IPR003373">
    <property type="entry name" value="Fe2_transport_prot-B"/>
</dbReference>
<dbReference type="Gene3D" id="3.40.50.300">
    <property type="entry name" value="P-loop containing nucleotide triphosphate hydrolases"/>
    <property type="match status" value="1"/>
</dbReference>
<comment type="caution">
    <text evidence="19">The sequence shown here is derived from an EMBL/GenBank/DDBJ whole genome shotgun (WGS) entry which is preliminary data.</text>
</comment>
<evidence type="ECO:0000259" key="18">
    <source>
        <dbReference type="PROSITE" id="PS51711"/>
    </source>
</evidence>
<feature type="transmembrane region" description="Helical" evidence="16">
    <location>
        <begin position="533"/>
        <end position="558"/>
    </location>
</feature>
<evidence type="ECO:0000256" key="2">
    <source>
        <dbReference type="ARBA" id="ARBA00004651"/>
    </source>
</evidence>
<evidence type="ECO:0000256" key="14">
    <source>
        <dbReference type="PIRSR" id="PIRSR603373-1"/>
    </source>
</evidence>
<dbReference type="InterPro" id="IPR030389">
    <property type="entry name" value="G_FEOB_dom"/>
</dbReference>
<feature type="transmembrane region" description="Helical" evidence="16">
    <location>
        <begin position="694"/>
        <end position="716"/>
    </location>
</feature>
<dbReference type="Pfam" id="PF07664">
    <property type="entry name" value="FeoB_C"/>
    <property type="match status" value="1"/>
</dbReference>
<dbReference type="GO" id="GO:0005525">
    <property type="term" value="F:GTP binding"/>
    <property type="evidence" value="ECO:0007669"/>
    <property type="project" value="UniProtKB-KW"/>
</dbReference>
<feature type="transmembrane region" description="Helical" evidence="16">
    <location>
        <begin position="663"/>
        <end position="682"/>
    </location>
</feature>
<dbReference type="SUPFAM" id="SSF52540">
    <property type="entry name" value="P-loop containing nucleoside triphosphate hydrolases"/>
    <property type="match status" value="1"/>
</dbReference>